<keyword evidence="8" id="KW-0472">Membrane</keyword>
<dbReference type="InterPro" id="IPR002403">
    <property type="entry name" value="Cyt_P450_E_grp-IV"/>
</dbReference>
<keyword evidence="10" id="KW-1185">Reference proteome</keyword>
<evidence type="ECO:0000256" key="4">
    <source>
        <dbReference type="ARBA" id="ARBA00022723"/>
    </source>
</evidence>
<comment type="caution">
    <text evidence="9">The sequence shown here is derived from an EMBL/GenBank/DDBJ whole genome shotgun (WGS) entry which is preliminary data.</text>
</comment>
<dbReference type="PANTHER" id="PTHR46206:SF1">
    <property type="entry name" value="P450, PUTATIVE (EUROFUNG)-RELATED"/>
    <property type="match status" value="1"/>
</dbReference>
<dbReference type="Pfam" id="PF00067">
    <property type="entry name" value="p450"/>
    <property type="match status" value="1"/>
</dbReference>
<evidence type="ECO:0000256" key="2">
    <source>
        <dbReference type="ARBA" id="ARBA00010617"/>
    </source>
</evidence>
<proteinExistence type="inferred from homology"/>
<dbReference type="CDD" id="cd11041">
    <property type="entry name" value="CYP503A1-like"/>
    <property type="match status" value="1"/>
</dbReference>
<sequence length="545" mass="61490">MFSQYGLYLIAFGLVIAVTYFLAPTNKAHSDLWKSIDVVGLGRRGVTSWPRAVFGSILKTAQNTADGYQRFCKANNRPFALPTIWTGSAVVVLPPSLLHLLNRPDNELAAHKAQHETIQLPYMIADRDVYNNPIHFEVVRKTLAPKQVGNFAAPAAEELDRAFRTYWEDPEDCGTDAKHRWVTLNNWNACGKVVSRAAMRVLVGETLCQNERLLDTTMRYADAVVMGTAMINCLPPSLRPWIAPVLALPAKYNQSRCLKLLVPVIEERIRVWEKSKSGDIQKVPDDFLQWMIERCAKAGSEQMKPSRIALRLLALVTMSVMGMVWVLSHCIQDLYRSPSKDEFLAGLQEELMKMTEHSEFSKATNGIGSKDTIDRLHRLDSTLRESMRLSAISIVSVARDVVADELDLGLDDGLKIPRGVRVVFPSQPMHRDPDFMFHERPLEFDAFRFSRKFETNQARTEGEEATIERAAASSTVPSQSFLAWGYGKHACTARWYAAQTLKQALAYIILNYDVEVLGDSRKSMSLVNVVVPHTDVQIRIRRKKP</sequence>
<evidence type="ECO:0000256" key="8">
    <source>
        <dbReference type="SAM" id="Phobius"/>
    </source>
</evidence>
<dbReference type="PANTHER" id="PTHR46206">
    <property type="entry name" value="CYTOCHROME P450"/>
    <property type="match status" value="1"/>
</dbReference>
<comment type="cofactor">
    <cofactor evidence="1">
        <name>heme</name>
        <dbReference type="ChEBI" id="CHEBI:30413"/>
    </cofactor>
</comment>
<keyword evidence="7" id="KW-0503">Monooxygenase</keyword>
<evidence type="ECO:0000256" key="3">
    <source>
        <dbReference type="ARBA" id="ARBA00022617"/>
    </source>
</evidence>
<feature type="transmembrane region" description="Helical" evidence="8">
    <location>
        <begin position="308"/>
        <end position="327"/>
    </location>
</feature>
<accession>A0ABR3VYU2</accession>
<organism evidence="9 10">
    <name type="scientific">Diaporthe australafricana</name>
    <dbReference type="NCBI Taxonomy" id="127596"/>
    <lineage>
        <taxon>Eukaryota</taxon>
        <taxon>Fungi</taxon>
        <taxon>Dikarya</taxon>
        <taxon>Ascomycota</taxon>
        <taxon>Pezizomycotina</taxon>
        <taxon>Sordariomycetes</taxon>
        <taxon>Sordariomycetidae</taxon>
        <taxon>Diaporthales</taxon>
        <taxon>Diaporthaceae</taxon>
        <taxon>Diaporthe</taxon>
    </lineage>
</organism>
<feature type="transmembrane region" description="Helical" evidence="8">
    <location>
        <begin position="6"/>
        <end position="23"/>
    </location>
</feature>
<evidence type="ECO:0000313" key="10">
    <source>
        <dbReference type="Proteomes" id="UP001583177"/>
    </source>
</evidence>
<dbReference type="InterPro" id="IPR036396">
    <property type="entry name" value="Cyt_P450_sf"/>
</dbReference>
<comment type="similarity">
    <text evidence="2">Belongs to the cytochrome P450 family.</text>
</comment>
<dbReference type="EMBL" id="JAWRVE010000213">
    <property type="protein sequence ID" value="KAL1848715.1"/>
    <property type="molecule type" value="Genomic_DNA"/>
</dbReference>
<evidence type="ECO:0000256" key="5">
    <source>
        <dbReference type="ARBA" id="ARBA00023002"/>
    </source>
</evidence>
<gene>
    <name evidence="9" type="ORF">Daus18300_013505</name>
</gene>
<evidence type="ECO:0000256" key="7">
    <source>
        <dbReference type="ARBA" id="ARBA00023033"/>
    </source>
</evidence>
<keyword evidence="6" id="KW-0408">Iron</keyword>
<evidence type="ECO:0000256" key="1">
    <source>
        <dbReference type="ARBA" id="ARBA00001971"/>
    </source>
</evidence>
<evidence type="ECO:0008006" key="11">
    <source>
        <dbReference type="Google" id="ProtNLM"/>
    </source>
</evidence>
<name>A0ABR3VYU2_9PEZI</name>
<dbReference type="Proteomes" id="UP001583177">
    <property type="component" value="Unassembled WGS sequence"/>
</dbReference>
<keyword evidence="3" id="KW-0349">Heme</keyword>
<dbReference type="SUPFAM" id="SSF48264">
    <property type="entry name" value="Cytochrome P450"/>
    <property type="match status" value="1"/>
</dbReference>
<dbReference type="Gene3D" id="1.10.630.10">
    <property type="entry name" value="Cytochrome P450"/>
    <property type="match status" value="1"/>
</dbReference>
<protein>
    <recommendedName>
        <fullName evidence="11">Cytochrome P450</fullName>
    </recommendedName>
</protein>
<keyword evidence="8" id="KW-0812">Transmembrane</keyword>
<evidence type="ECO:0000313" key="9">
    <source>
        <dbReference type="EMBL" id="KAL1848715.1"/>
    </source>
</evidence>
<keyword evidence="8" id="KW-1133">Transmembrane helix</keyword>
<dbReference type="PRINTS" id="PR00465">
    <property type="entry name" value="EP450IV"/>
</dbReference>
<evidence type="ECO:0000256" key="6">
    <source>
        <dbReference type="ARBA" id="ARBA00023004"/>
    </source>
</evidence>
<dbReference type="InterPro" id="IPR001128">
    <property type="entry name" value="Cyt_P450"/>
</dbReference>
<keyword evidence="5" id="KW-0560">Oxidoreductase</keyword>
<keyword evidence="4" id="KW-0479">Metal-binding</keyword>
<reference evidence="9 10" key="1">
    <citation type="journal article" date="2024" name="IMA Fungus">
        <title>IMA Genome - F19 : A genome assembly and annotation guide to empower mycologists, including annotated draft genome sequences of Ceratocystis pirilliformis, Diaporthe australafricana, Fusarium ophioides, Paecilomyces lecythidis, and Sporothrix stenoceras.</title>
        <authorList>
            <person name="Aylward J."/>
            <person name="Wilson A.M."/>
            <person name="Visagie C.M."/>
            <person name="Spraker J."/>
            <person name="Barnes I."/>
            <person name="Buitendag C."/>
            <person name="Ceriani C."/>
            <person name="Del Mar Angel L."/>
            <person name="du Plessis D."/>
            <person name="Fuchs T."/>
            <person name="Gasser K."/>
            <person name="Kramer D."/>
            <person name="Li W."/>
            <person name="Munsamy K."/>
            <person name="Piso A."/>
            <person name="Price J.L."/>
            <person name="Sonnekus B."/>
            <person name="Thomas C."/>
            <person name="van der Nest A."/>
            <person name="van Dijk A."/>
            <person name="van Heerden A."/>
            <person name="van Vuuren N."/>
            <person name="Yilmaz N."/>
            <person name="Duong T.A."/>
            <person name="van der Merwe N.A."/>
            <person name="Wingfield M.J."/>
            <person name="Wingfield B.D."/>
        </authorList>
    </citation>
    <scope>NUCLEOTIDE SEQUENCE [LARGE SCALE GENOMIC DNA]</scope>
    <source>
        <strain evidence="9 10">CMW 18300</strain>
    </source>
</reference>